<dbReference type="GO" id="GO:0005524">
    <property type="term" value="F:ATP binding"/>
    <property type="evidence" value="ECO:0007669"/>
    <property type="project" value="InterPro"/>
</dbReference>
<dbReference type="PROSITE" id="PS51192">
    <property type="entry name" value="HELICASE_ATP_BIND_1"/>
    <property type="match status" value="1"/>
</dbReference>
<evidence type="ECO:0000256" key="1">
    <source>
        <dbReference type="ARBA" id="ARBA00022741"/>
    </source>
</evidence>
<evidence type="ECO:0000259" key="5">
    <source>
        <dbReference type="PROSITE" id="PS51192"/>
    </source>
</evidence>
<dbReference type="InterPro" id="IPR038718">
    <property type="entry name" value="SNF2-like_sf"/>
</dbReference>
<organism evidence="6 7">
    <name type="scientific">Verticillium longisporum</name>
    <name type="common">Verticillium dahliae var. longisporum</name>
    <dbReference type="NCBI Taxonomy" id="100787"/>
    <lineage>
        <taxon>Eukaryota</taxon>
        <taxon>Fungi</taxon>
        <taxon>Dikarya</taxon>
        <taxon>Ascomycota</taxon>
        <taxon>Pezizomycotina</taxon>
        <taxon>Sordariomycetes</taxon>
        <taxon>Hypocreomycetidae</taxon>
        <taxon>Glomerellales</taxon>
        <taxon>Plectosphaerellaceae</taxon>
        <taxon>Verticillium</taxon>
    </lineage>
</organism>
<dbReference type="GO" id="GO:0005634">
    <property type="term" value="C:nucleus"/>
    <property type="evidence" value="ECO:0007669"/>
    <property type="project" value="TreeGrafter"/>
</dbReference>
<name>A0A0G4N975_VERLO</name>
<dbReference type="InterPro" id="IPR000330">
    <property type="entry name" value="SNF2_N"/>
</dbReference>
<dbReference type="GO" id="GO:0016787">
    <property type="term" value="F:hydrolase activity"/>
    <property type="evidence" value="ECO:0007669"/>
    <property type="project" value="UniProtKB-KW"/>
</dbReference>
<dbReference type="Proteomes" id="UP000045706">
    <property type="component" value="Unassembled WGS sequence"/>
</dbReference>
<keyword evidence="4" id="KW-0732">Signal</keyword>
<evidence type="ECO:0000256" key="4">
    <source>
        <dbReference type="SAM" id="SignalP"/>
    </source>
</evidence>
<keyword evidence="2" id="KW-0378">Hydrolase</keyword>
<dbReference type="InterPro" id="IPR050496">
    <property type="entry name" value="SNF2_RAD54_helicase_repair"/>
</dbReference>
<dbReference type="Pfam" id="PF00176">
    <property type="entry name" value="SNF2-rel_dom"/>
    <property type="match status" value="1"/>
</dbReference>
<evidence type="ECO:0000313" key="6">
    <source>
        <dbReference type="EMBL" id="CRK43037.1"/>
    </source>
</evidence>
<accession>A0A0G4N975</accession>
<dbReference type="EMBL" id="CVQI01033051">
    <property type="protein sequence ID" value="CRK43037.1"/>
    <property type="molecule type" value="Genomic_DNA"/>
</dbReference>
<dbReference type="Gene3D" id="1.20.120.850">
    <property type="entry name" value="SWI2/SNF2 ATPases, N-terminal domain"/>
    <property type="match status" value="1"/>
</dbReference>
<keyword evidence="1" id="KW-0547">Nucleotide-binding</keyword>
<feature type="signal peptide" evidence="4">
    <location>
        <begin position="1"/>
        <end position="25"/>
    </location>
</feature>
<proteinExistence type="predicted"/>
<keyword evidence="3" id="KW-0067">ATP-binding</keyword>
<protein>
    <recommendedName>
        <fullName evidence="5">Helicase ATP-binding domain-containing protein</fullName>
    </recommendedName>
</protein>
<dbReference type="InterPro" id="IPR043729">
    <property type="entry name" value="DUF5672"/>
</dbReference>
<reference evidence="7" key="1">
    <citation type="submission" date="2015-05" db="EMBL/GenBank/DDBJ databases">
        <authorList>
            <person name="Fogelqvist Johan"/>
        </authorList>
    </citation>
    <scope>NUCLEOTIDE SEQUENCE [LARGE SCALE GENOMIC DNA]</scope>
</reference>
<dbReference type="SMART" id="SM00487">
    <property type="entry name" value="DEXDc"/>
    <property type="match status" value="1"/>
</dbReference>
<dbReference type="GO" id="GO:0015616">
    <property type="term" value="F:DNA translocase activity"/>
    <property type="evidence" value="ECO:0007669"/>
    <property type="project" value="TreeGrafter"/>
</dbReference>
<dbReference type="AlphaFoldDB" id="A0A0G4N975"/>
<dbReference type="GO" id="GO:0007131">
    <property type="term" value="P:reciprocal meiotic recombination"/>
    <property type="evidence" value="ECO:0007669"/>
    <property type="project" value="TreeGrafter"/>
</dbReference>
<dbReference type="InterPro" id="IPR027417">
    <property type="entry name" value="P-loop_NTPase"/>
</dbReference>
<gene>
    <name evidence="6" type="ORF">BN1723_005493</name>
</gene>
<dbReference type="Pfam" id="PF18922">
    <property type="entry name" value="DUF5672"/>
    <property type="match status" value="1"/>
</dbReference>
<evidence type="ECO:0000313" key="7">
    <source>
        <dbReference type="Proteomes" id="UP000045706"/>
    </source>
</evidence>
<dbReference type="InterPro" id="IPR049730">
    <property type="entry name" value="SNF2/RAD54-like_C"/>
</dbReference>
<dbReference type="GO" id="GO:0045003">
    <property type="term" value="P:double-strand break repair via synthesis-dependent strand annealing"/>
    <property type="evidence" value="ECO:0007669"/>
    <property type="project" value="TreeGrafter"/>
</dbReference>
<sequence>MRVPPPRHALVVVVSLIATILTSLAYREALVETVQSRWKSHETVPTFNGILIKDKVATITDTLFTPHLIPLILYHHAVLGTSWPIVFFTSQTTYDEHLSPNASSPSTSATWRRAVDAGTIETRIVSPEFNLTTRKGVNLYFSHPWLWEQLAPAKHVLVFQADAILCANAHQTVDDFLQYDFIGAPLNDTRKVYNGGLSLRNRSMLLEVLHEGNDWRKDWNTKGTEYGGHGEDYWMSIMMRESMRTCPPSRQRLHSPDSSRGTWIALEGPSATIEYTRRTRRESPKHESGVPRLIYHLPGCSELQTKAIVVCPSSLVKNWANELVKWLGADAVTPFAIDGKASKEELTRQLRQWAIASGRAVTRPVIIVSYETLRLNVDELKHTKIGLMLCDEGHRLKNGDSQTFSSLNSLNVSRRIILSGTPIQNDLSEYFSLISFANPDLLGTRLEFRKRFELPILRGRDADADETDRKKGDECLSELLGIVNKFIIRRTNDILSKYLPVKYEHVVFCNLAPFQLDLYNYFLTSPDIQALLRGKGSQPLKAINILKKLCNHPDLLNLNDDLPGSENCWPDDYVLKDARGHRNREVKPWYSGKMQVLDRMLARIRQDTNDKIVLISNYTQTLDIFERLCRSRAYGCLRLDGTMNVSDCITSSKEAVDASGRATDSATTRSKMIWSGLEIFASSTDCCSGLVITGRQRNQAEADREPTFHESEKIADDSHVLRTG</sequence>
<dbReference type="InterPro" id="IPR014001">
    <property type="entry name" value="Helicase_ATP-bd"/>
</dbReference>
<evidence type="ECO:0000256" key="2">
    <source>
        <dbReference type="ARBA" id="ARBA00022801"/>
    </source>
</evidence>
<dbReference type="SUPFAM" id="SSF52540">
    <property type="entry name" value="P-loop containing nucleoside triphosphate hydrolases"/>
    <property type="match status" value="2"/>
</dbReference>
<dbReference type="PANTHER" id="PTHR45629:SF7">
    <property type="entry name" value="DNA EXCISION REPAIR PROTEIN ERCC-6-RELATED"/>
    <property type="match status" value="1"/>
</dbReference>
<evidence type="ECO:0000256" key="3">
    <source>
        <dbReference type="ARBA" id="ARBA00022840"/>
    </source>
</evidence>
<feature type="chain" id="PRO_5002568100" description="Helicase ATP-binding domain-containing protein" evidence="4">
    <location>
        <begin position="26"/>
        <end position="724"/>
    </location>
</feature>
<dbReference type="CDD" id="cd18793">
    <property type="entry name" value="SF2_C_SNF"/>
    <property type="match status" value="1"/>
</dbReference>
<dbReference type="PANTHER" id="PTHR45629">
    <property type="entry name" value="SNF2/RAD54 FAMILY MEMBER"/>
    <property type="match status" value="1"/>
</dbReference>
<dbReference type="Gene3D" id="3.40.50.300">
    <property type="entry name" value="P-loop containing nucleotide triphosphate hydrolases"/>
    <property type="match status" value="1"/>
</dbReference>
<dbReference type="Gene3D" id="3.40.50.10810">
    <property type="entry name" value="Tandem AAA-ATPase domain"/>
    <property type="match status" value="1"/>
</dbReference>
<feature type="domain" description="Helicase ATP-binding" evidence="5">
    <location>
        <begin position="308"/>
        <end position="440"/>
    </location>
</feature>